<proteinExistence type="predicted"/>
<evidence type="ECO:0000313" key="2">
    <source>
        <dbReference type="EMBL" id="WAR26347.1"/>
    </source>
</evidence>
<dbReference type="InterPro" id="IPR013320">
    <property type="entry name" value="ConA-like_dom_sf"/>
</dbReference>
<dbReference type="SUPFAM" id="SSF49899">
    <property type="entry name" value="Concanavalin A-like lectins/glucanases"/>
    <property type="match status" value="1"/>
</dbReference>
<reference evidence="2" key="1">
    <citation type="submission" date="2022-11" db="EMBL/GenBank/DDBJ databases">
        <title>Centuries of genome instability and evolution in soft-shell clam transmissible cancer (bioRxiv).</title>
        <authorList>
            <person name="Hart S.F.M."/>
            <person name="Yonemitsu M.A."/>
            <person name="Giersch R.M."/>
            <person name="Beal B.F."/>
            <person name="Arriagada G."/>
            <person name="Davis B.W."/>
            <person name="Ostrander E.A."/>
            <person name="Goff S.P."/>
            <person name="Metzger M.J."/>
        </authorList>
    </citation>
    <scope>NUCLEOTIDE SEQUENCE</scope>
    <source>
        <strain evidence="2">MELC-2E11</strain>
        <tissue evidence="2">Siphon/mantle</tissue>
    </source>
</reference>
<dbReference type="Proteomes" id="UP001164746">
    <property type="component" value="Chromosome 14"/>
</dbReference>
<feature type="domain" description="MAM" evidence="1">
    <location>
        <begin position="5"/>
        <end position="177"/>
    </location>
</feature>
<dbReference type="Pfam" id="PF00629">
    <property type="entry name" value="MAM"/>
    <property type="match status" value="1"/>
</dbReference>
<dbReference type="PANTHER" id="PTHR23282:SF101">
    <property type="entry name" value="MAM DOMAIN-CONTAINING PROTEIN"/>
    <property type="match status" value="1"/>
</dbReference>
<dbReference type="PANTHER" id="PTHR23282">
    <property type="entry name" value="APICAL ENDOSOMAL GLYCOPROTEIN PRECURSOR"/>
    <property type="match status" value="1"/>
</dbReference>
<dbReference type="CDD" id="cd06263">
    <property type="entry name" value="MAM"/>
    <property type="match status" value="1"/>
</dbReference>
<sequence length="203" mass="23169">FQPLVDCDFEDTTLCTSWHNAQGGDDFDWTLHKQQTATDGTGPQNDHTFGNSSVTCSINVSLVHMHRQTLMFSYFECADNCSRFSGTYIYIESSSPRQTNEKAWLESQLIAARHPLCLSFWFSMYGSSIGQLNIYEYDGSQRPGKIAWSLDGNQGNKWQQANVPLTSNVIFSVRICFKIMIHLNKRNLNIPIIKLRVVRAYQP</sequence>
<dbReference type="PROSITE" id="PS50060">
    <property type="entry name" value="MAM_2"/>
    <property type="match status" value="1"/>
</dbReference>
<dbReference type="EMBL" id="CP111025">
    <property type="protein sequence ID" value="WAR26347.1"/>
    <property type="molecule type" value="Genomic_DNA"/>
</dbReference>
<evidence type="ECO:0000259" key="1">
    <source>
        <dbReference type="PROSITE" id="PS50060"/>
    </source>
</evidence>
<dbReference type="InterPro" id="IPR051560">
    <property type="entry name" value="MAM_domain-containing"/>
</dbReference>
<dbReference type="InterPro" id="IPR000998">
    <property type="entry name" value="MAM_dom"/>
</dbReference>
<dbReference type="SMART" id="SM00137">
    <property type="entry name" value="MAM"/>
    <property type="match status" value="1"/>
</dbReference>
<accession>A0ABY7FW02</accession>
<evidence type="ECO:0000313" key="3">
    <source>
        <dbReference type="Proteomes" id="UP001164746"/>
    </source>
</evidence>
<organism evidence="2 3">
    <name type="scientific">Mya arenaria</name>
    <name type="common">Soft-shell clam</name>
    <dbReference type="NCBI Taxonomy" id="6604"/>
    <lineage>
        <taxon>Eukaryota</taxon>
        <taxon>Metazoa</taxon>
        <taxon>Spiralia</taxon>
        <taxon>Lophotrochozoa</taxon>
        <taxon>Mollusca</taxon>
        <taxon>Bivalvia</taxon>
        <taxon>Autobranchia</taxon>
        <taxon>Heteroconchia</taxon>
        <taxon>Euheterodonta</taxon>
        <taxon>Imparidentia</taxon>
        <taxon>Neoheterodontei</taxon>
        <taxon>Myida</taxon>
        <taxon>Myoidea</taxon>
        <taxon>Myidae</taxon>
        <taxon>Mya</taxon>
    </lineage>
</organism>
<dbReference type="PROSITE" id="PS00740">
    <property type="entry name" value="MAM_1"/>
    <property type="match status" value="1"/>
</dbReference>
<gene>
    <name evidence="2" type="ORF">MAR_012051</name>
</gene>
<name>A0ABY7FW02_MYAAR</name>
<dbReference type="Gene3D" id="2.60.120.200">
    <property type="match status" value="1"/>
</dbReference>
<feature type="non-terminal residue" evidence="2">
    <location>
        <position position="1"/>
    </location>
</feature>
<protein>
    <submittedName>
        <fullName evidence="2">MLRP2-like protein</fullName>
    </submittedName>
</protein>
<keyword evidence="3" id="KW-1185">Reference proteome</keyword>